<evidence type="ECO:0000313" key="3">
    <source>
        <dbReference type="Proteomes" id="UP000076532"/>
    </source>
</evidence>
<organism evidence="2 3">
    <name type="scientific">Athelia psychrophila</name>
    <dbReference type="NCBI Taxonomy" id="1759441"/>
    <lineage>
        <taxon>Eukaryota</taxon>
        <taxon>Fungi</taxon>
        <taxon>Dikarya</taxon>
        <taxon>Basidiomycota</taxon>
        <taxon>Agaricomycotina</taxon>
        <taxon>Agaricomycetes</taxon>
        <taxon>Agaricomycetidae</taxon>
        <taxon>Atheliales</taxon>
        <taxon>Atheliaceae</taxon>
        <taxon>Athelia</taxon>
    </lineage>
</organism>
<feature type="compositionally biased region" description="Basic and acidic residues" evidence="1">
    <location>
        <begin position="302"/>
        <end position="400"/>
    </location>
</feature>
<evidence type="ECO:0000256" key="1">
    <source>
        <dbReference type="SAM" id="MobiDB-lite"/>
    </source>
</evidence>
<gene>
    <name evidence="2" type="ORF">FIBSPDRAFT_887229</name>
</gene>
<reference evidence="2 3" key="1">
    <citation type="journal article" date="2016" name="Mol. Biol. Evol.">
        <title>Comparative Genomics of Early-Diverging Mushroom-Forming Fungi Provides Insights into the Origins of Lignocellulose Decay Capabilities.</title>
        <authorList>
            <person name="Nagy L.G."/>
            <person name="Riley R."/>
            <person name="Tritt A."/>
            <person name="Adam C."/>
            <person name="Daum C."/>
            <person name="Floudas D."/>
            <person name="Sun H."/>
            <person name="Yadav J.S."/>
            <person name="Pangilinan J."/>
            <person name="Larsson K.H."/>
            <person name="Matsuura K."/>
            <person name="Barry K."/>
            <person name="Labutti K."/>
            <person name="Kuo R."/>
            <person name="Ohm R.A."/>
            <person name="Bhattacharya S.S."/>
            <person name="Shirouzu T."/>
            <person name="Yoshinaga Y."/>
            <person name="Martin F.M."/>
            <person name="Grigoriev I.V."/>
            <person name="Hibbett D.S."/>
        </authorList>
    </citation>
    <scope>NUCLEOTIDE SEQUENCE [LARGE SCALE GENOMIC DNA]</scope>
    <source>
        <strain evidence="2 3">CBS 109695</strain>
    </source>
</reference>
<feature type="compositionally biased region" description="Basic and acidic residues" evidence="1">
    <location>
        <begin position="494"/>
        <end position="518"/>
    </location>
</feature>
<feature type="compositionally biased region" description="Basic and acidic residues" evidence="1">
    <location>
        <begin position="268"/>
        <end position="291"/>
    </location>
</feature>
<protein>
    <submittedName>
        <fullName evidence="2">Uncharacterized protein</fullName>
    </submittedName>
</protein>
<dbReference type="STRING" id="436010.A0A166PTI6"/>
<evidence type="ECO:0000313" key="2">
    <source>
        <dbReference type="EMBL" id="KZP26432.1"/>
    </source>
</evidence>
<dbReference type="EMBL" id="KV417514">
    <property type="protein sequence ID" value="KZP26432.1"/>
    <property type="molecule type" value="Genomic_DNA"/>
</dbReference>
<dbReference type="AlphaFoldDB" id="A0A166PTI6"/>
<feature type="compositionally biased region" description="Basic and acidic residues" evidence="1">
    <location>
        <begin position="410"/>
        <end position="448"/>
    </location>
</feature>
<feature type="compositionally biased region" description="Basic and acidic residues" evidence="1">
    <location>
        <begin position="455"/>
        <end position="466"/>
    </location>
</feature>
<accession>A0A166PTI6</accession>
<proteinExistence type="predicted"/>
<sequence>MASSPMGQLEFHSMLPPWDNQVPNMELAADRTKATSQYYGFEAVPGKVGFIRDFVKLGPDGVEEHLPEALCVPQNYWVSLCIIDWSTSIHQYLHSCMVELAGSSSNKARKAACVEFESVRAEIQSGTQVDVVGSLNELVWREWNNWIEVEVPVEETSSGATVQKMAFGALFISNGGFIASEDDWSEDENVMLYLWPDGSWPSPQANMAQGPSPWWRGGINVDRLQMAKELSVRLLPKDSRPKGKAKSKSKTRAPKDTPIPKSKGKGKLKVDPTSERDGEGLPALKDNDKQLVDTMLKVRPKQKQEPQDHHVGLAERKQQQSGEWLKKEEAKPQEEEEARRRKEEEEEGEKLKAENQKRKEERSRKVEEERRKVEEDHERQRKRDEEAKRQEDNEARRRKEEEEEGEEEEKLTAEKRKPKAEREEGKRQAEEDDDGRGREREMDSKTQEEEAEEDKMEKQDQSRHAVEVNGTGMESDEEGRQKKKRGGKQPGRTKSGDLDGKDDGGEDNGKLLSPVDRDGTLRGHALGTVIAWVEEQILANRGTTGRLEARIAAANQDQESGGRDKIALARSEINRLSSMQIKARADLKEYSTLHEWIAEHVLADRDDTITVEEKEAFKERVLEIHPKALDSPLAVRNASNALSSLRQGLPKRSSMQHSAAVTPTPSSGISKRSHSTPDKVAKRQKTSHPAKEDQAPAVEMNLKNTVISQMSSRAAQHPTQRRTNIEILRDPSPILYRKGRSSEQSSECQEPKVVVSRQAMGQEQLRSMLAVLEPIVLEGRLEDYFGGRNTDTRGLQVEGQNSEANLLRRLVDFVDINIEDRLRTVVRLCGPMNDRVLVRDGFPPGWRPEIGVDYPTAVQHVTEKPGELPLEDYILGQNQLKLASAIGDLVDLAKTAKRLKEPLAGGKYKYVYNLWERERGAAGWRGRRQHGPRRPLVWGPAAQEVQWRQREWARARVRDVVLAASTKSTSCSTTALLIRKGEDLLRLEHNEHGEARVAADDASSYIITTSPQEMMLREDKGTS</sequence>
<feature type="compositionally biased region" description="Polar residues" evidence="1">
    <location>
        <begin position="653"/>
        <end position="670"/>
    </location>
</feature>
<feature type="region of interest" description="Disordered" evidence="1">
    <location>
        <begin position="647"/>
        <end position="695"/>
    </location>
</feature>
<feature type="region of interest" description="Disordered" evidence="1">
    <location>
        <begin position="232"/>
        <end position="518"/>
    </location>
</feature>
<dbReference type="Proteomes" id="UP000076532">
    <property type="component" value="Unassembled WGS sequence"/>
</dbReference>
<feature type="compositionally biased region" description="Basic residues" evidence="1">
    <location>
        <begin position="242"/>
        <end position="252"/>
    </location>
</feature>
<name>A0A166PTI6_9AGAM</name>
<keyword evidence="3" id="KW-1185">Reference proteome</keyword>